<gene>
    <name evidence="2" type="ORF">KFE25_011591</name>
</gene>
<dbReference type="Proteomes" id="UP000751190">
    <property type="component" value="Unassembled WGS sequence"/>
</dbReference>
<dbReference type="EMBL" id="JAGTXO010000022">
    <property type="protein sequence ID" value="KAG8462141.1"/>
    <property type="molecule type" value="Genomic_DNA"/>
</dbReference>
<comment type="caution">
    <text evidence="2">The sequence shown here is derived from an EMBL/GenBank/DDBJ whole genome shotgun (WGS) entry which is preliminary data.</text>
</comment>
<dbReference type="Pfam" id="PF08670">
    <property type="entry name" value="MEKHLA"/>
    <property type="match status" value="1"/>
</dbReference>
<sequence>MLLRRALASVAGAIARPAEPAEANAYLLAHALLLDGSLRRLTGRCILPAGAQAEDARRLAADGDIVVVSHGVELPEPVFNYANRAARELWELEWDAFVRLPSSRSAEPVARSERQRLLDEVRAHGFIADYTGVRVSATGKRFRISEAVVWDVRDEHGVLHGQACTFERARVEPLDSSCP</sequence>
<evidence type="ECO:0000313" key="3">
    <source>
        <dbReference type="Proteomes" id="UP000751190"/>
    </source>
</evidence>
<evidence type="ECO:0000259" key="1">
    <source>
        <dbReference type="Pfam" id="PF08670"/>
    </source>
</evidence>
<name>A0A8J6C8Q7_DIALT</name>
<proteinExistence type="predicted"/>
<feature type="domain" description="MEKHLA" evidence="1">
    <location>
        <begin position="30"/>
        <end position="168"/>
    </location>
</feature>
<accession>A0A8J6C8Q7</accession>
<keyword evidence="3" id="KW-1185">Reference proteome</keyword>
<dbReference type="InterPro" id="IPR013978">
    <property type="entry name" value="MEKHLA"/>
</dbReference>
<evidence type="ECO:0000313" key="2">
    <source>
        <dbReference type="EMBL" id="KAG8462141.1"/>
    </source>
</evidence>
<dbReference type="AlphaFoldDB" id="A0A8J6C8Q7"/>
<dbReference type="OrthoDB" id="10266517at2759"/>
<dbReference type="OMA" id="CMIAHAR"/>
<organism evidence="2 3">
    <name type="scientific">Diacronema lutheri</name>
    <name type="common">Unicellular marine alga</name>
    <name type="synonym">Monochrysis lutheri</name>
    <dbReference type="NCBI Taxonomy" id="2081491"/>
    <lineage>
        <taxon>Eukaryota</taxon>
        <taxon>Haptista</taxon>
        <taxon>Haptophyta</taxon>
        <taxon>Pavlovophyceae</taxon>
        <taxon>Pavlovales</taxon>
        <taxon>Pavlovaceae</taxon>
        <taxon>Diacronema</taxon>
    </lineage>
</organism>
<protein>
    <recommendedName>
        <fullName evidence="1">MEKHLA domain-containing protein</fullName>
    </recommendedName>
</protein>
<reference evidence="2" key="1">
    <citation type="submission" date="2021-05" db="EMBL/GenBank/DDBJ databases">
        <title>The genome of the haptophyte Pavlova lutheri (Diacronema luteri, Pavlovales) - a model for lipid biosynthesis in eukaryotic algae.</title>
        <authorList>
            <person name="Hulatt C.J."/>
            <person name="Posewitz M.C."/>
        </authorList>
    </citation>
    <scope>NUCLEOTIDE SEQUENCE</scope>
    <source>
        <strain evidence="2">NIVA-4/92</strain>
    </source>
</reference>